<gene>
    <name evidence="2" type="ORF">HAND00432_LOCUS33633</name>
    <name evidence="1" type="ORF">HAND1043_LOCUS21249</name>
</gene>
<dbReference type="EMBL" id="HBFX01055879">
    <property type="protein sequence ID" value="CAD8982623.1"/>
    <property type="molecule type" value="Transcribed_RNA"/>
</dbReference>
<reference evidence="1" key="1">
    <citation type="submission" date="2021-01" db="EMBL/GenBank/DDBJ databases">
        <authorList>
            <person name="Corre E."/>
            <person name="Pelletier E."/>
            <person name="Niang G."/>
            <person name="Scheremetjew M."/>
            <person name="Finn R."/>
            <person name="Kale V."/>
            <person name="Holt S."/>
            <person name="Cochrane G."/>
            <person name="Meng A."/>
            <person name="Brown T."/>
            <person name="Cohen L."/>
        </authorList>
    </citation>
    <scope>NUCLEOTIDE SEQUENCE</scope>
    <source>
        <strain evidence="1">CCMP441</strain>
        <strain evidence="2">CCMP644</strain>
    </source>
</reference>
<organism evidence="1">
    <name type="scientific">Hemiselmis andersenii</name>
    <name type="common">Cryptophyte alga</name>
    <dbReference type="NCBI Taxonomy" id="464988"/>
    <lineage>
        <taxon>Eukaryota</taxon>
        <taxon>Cryptophyceae</taxon>
        <taxon>Cryptomonadales</taxon>
        <taxon>Hemiselmidaceae</taxon>
        <taxon>Hemiselmis</taxon>
    </lineage>
</organism>
<dbReference type="EMBL" id="HBFK01035059">
    <property type="protein sequence ID" value="CAD8754741.1"/>
    <property type="molecule type" value="Transcribed_RNA"/>
</dbReference>
<name>A0A6U5C0R3_HEMAN</name>
<evidence type="ECO:0000313" key="1">
    <source>
        <dbReference type="EMBL" id="CAD8754741.1"/>
    </source>
</evidence>
<proteinExistence type="predicted"/>
<evidence type="ECO:0008006" key="3">
    <source>
        <dbReference type="Google" id="ProtNLM"/>
    </source>
</evidence>
<evidence type="ECO:0000313" key="2">
    <source>
        <dbReference type="EMBL" id="CAD8982623.1"/>
    </source>
</evidence>
<dbReference type="AlphaFoldDB" id="A0A6U5C0R3"/>
<accession>A0A6U5C0R3</accession>
<sequence>MSRGEPMEGGKLGDCRVVVGGVRRLTARPDQSGEVSAIRAKRRGALVVGRGGSGSRRGSGGQLPSAVVMVLLVQALSSPRSAHGRQCYVWSGSDRIVKNTSAIVECPVHLYGPNPACGYSCARHKETKQDLCSFYCMPSRHCSSTGLIRPDFEMSAGNFLPGCPAQANYAPIESTDLECNAECCQLDACNDSDAPFAAPARLLVTAACLLAVAVPLLYW</sequence>
<protein>
    <recommendedName>
        <fullName evidence="3">Activin types I and II receptor domain-containing protein</fullName>
    </recommendedName>
</protein>